<dbReference type="EMBL" id="CAKXAJ010026349">
    <property type="protein sequence ID" value="CAH2267255.1"/>
    <property type="molecule type" value="Genomic_DNA"/>
</dbReference>
<name>A0A8S4SNL4_9NEOP</name>
<keyword evidence="3" id="KW-1185">Reference proteome</keyword>
<evidence type="ECO:0000313" key="3">
    <source>
        <dbReference type="Proteomes" id="UP000838756"/>
    </source>
</evidence>
<evidence type="ECO:0000256" key="1">
    <source>
        <dbReference type="SAM" id="SignalP"/>
    </source>
</evidence>
<accession>A0A8S4SNL4</accession>
<reference evidence="2" key="1">
    <citation type="submission" date="2022-03" db="EMBL/GenBank/DDBJ databases">
        <authorList>
            <person name="Lindestad O."/>
        </authorList>
    </citation>
    <scope>NUCLEOTIDE SEQUENCE</scope>
</reference>
<evidence type="ECO:0000313" key="2">
    <source>
        <dbReference type="EMBL" id="CAH2267255.1"/>
    </source>
</evidence>
<comment type="caution">
    <text evidence="2">The sequence shown here is derived from an EMBL/GenBank/DDBJ whole genome shotgun (WGS) entry which is preliminary data.</text>
</comment>
<proteinExistence type="predicted"/>
<keyword evidence="1" id="KW-0732">Signal</keyword>
<dbReference type="Proteomes" id="UP000838756">
    <property type="component" value="Unassembled WGS sequence"/>
</dbReference>
<organism evidence="2 3">
    <name type="scientific">Pararge aegeria aegeria</name>
    <dbReference type="NCBI Taxonomy" id="348720"/>
    <lineage>
        <taxon>Eukaryota</taxon>
        <taxon>Metazoa</taxon>
        <taxon>Ecdysozoa</taxon>
        <taxon>Arthropoda</taxon>
        <taxon>Hexapoda</taxon>
        <taxon>Insecta</taxon>
        <taxon>Pterygota</taxon>
        <taxon>Neoptera</taxon>
        <taxon>Endopterygota</taxon>
        <taxon>Lepidoptera</taxon>
        <taxon>Glossata</taxon>
        <taxon>Ditrysia</taxon>
        <taxon>Papilionoidea</taxon>
        <taxon>Nymphalidae</taxon>
        <taxon>Satyrinae</taxon>
        <taxon>Satyrini</taxon>
        <taxon>Parargina</taxon>
        <taxon>Pararge</taxon>
    </lineage>
</organism>
<protein>
    <submittedName>
        <fullName evidence="2">Jg14723 protein</fullName>
    </submittedName>
</protein>
<sequence length="118" mass="12848">MLLLLSSIVSMLCSGLKGVVAVVTTGTWWLTPEPHVDGHTMAHFSCPLQALVLGTHDQLDPKLGPSIITIEKNVYPFYMINGLSLNHCSKLLCRNNDVTTTLTTKVARGRTWTTGGKL</sequence>
<feature type="signal peptide" evidence="1">
    <location>
        <begin position="1"/>
        <end position="21"/>
    </location>
</feature>
<gene>
    <name evidence="2" type="primary">jg14723</name>
    <name evidence="2" type="ORF">PAEG_LOCUS25815</name>
</gene>
<feature type="chain" id="PRO_5035747861" evidence="1">
    <location>
        <begin position="22"/>
        <end position="118"/>
    </location>
</feature>
<dbReference type="AlphaFoldDB" id="A0A8S4SNL4"/>